<dbReference type="Gene3D" id="1.25.40.10">
    <property type="entry name" value="Tetratricopeptide repeat domain"/>
    <property type="match status" value="1"/>
</dbReference>
<reference evidence="1 2" key="1">
    <citation type="submission" date="2014-12" db="EMBL/GenBank/DDBJ databases">
        <title>Genome sequencing of Alteromonas marina AD001.</title>
        <authorList>
            <person name="Adrian T.G.S."/>
            <person name="Chan K.G."/>
        </authorList>
    </citation>
    <scope>NUCLEOTIDE SEQUENCE [LARGE SCALE GENOMIC DNA]</scope>
    <source>
        <strain evidence="1 2">AD001</strain>
    </source>
</reference>
<organism evidence="1 2">
    <name type="scientific">Alteromonas marina</name>
    <dbReference type="NCBI Taxonomy" id="203795"/>
    <lineage>
        <taxon>Bacteria</taxon>
        <taxon>Pseudomonadati</taxon>
        <taxon>Pseudomonadota</taxon>
        <taxon>Gammaproteobacteria</taxon>
        <taxon>Alteromonadales</taxon>
        <taxon>Alteromonadaceae</taxon>
        <taxon>Alteromonas/Salinimonas group</taxon>
        <taxon>Alteromonas</taxon>
    </lineage>
</organism>
<evidence type="ECO:0000313" key="2">
    <source>
        <dbReference type="Proteomes" id="UP000031197"/>
    </source>
</evidence>
<comment type="caution">
    <text evidence="1">The sequence shown here is derived from an EMBL/GenBank/DDBJ whole genome shotgun (WGS) entry which is preliminary data.</text>
</comment>
<name>A0A0B3XXT2_9ALTE</name>
<keyword evidence="2" id="KW-1185">Reference proteome</keyword>
<dbReference type="AlphaFoldDB" id="A0A0B3XXT2"/>
<dbReference type="RefSeq" id="WP_039224038.1">
    <property type="nucleotide sequence ID" value="NZ_JWLW01000067.1"/>
</dbReference>
<sequence length="250" mass="29222">MRNEIVDADTQAQECLARSIRFMNCWVHKAEVHEYTGEKKVLNQIHEVMKKLAPPVTKTLTLHELNHSEFENRIERIEAYLSSVNEYDFNVGFFPQVYLYSVSQVLNGQQERYVDLALSKVSSGQSLLFRKLLYPNDVSNELKIVEEITRALETDNRSRYYDYYLAQLYTQMGQYSEALDILATLINNRSVPVSFERFYGIESDPFFHKMIDIPRFKMLLEKHEENKLALKMAISENNKTASIIERAMAL</sequence>
<proteinExistence type="predicted"/>
<dbReference type="InterPro" id="IPR011990">
    <property type="entry name" value="TPR-like_helical_dom_sf"/>
</dbReference>
<dbReference type="SUPFAM" id="SSF48452">
    <property type="entry name" value="TPR-like"/>
    <property type="match status" value="1"/>
</dbReference>
<protein>
    <submittedName>
        <fullName evidence="1">Uncharacterized protein</fullName>
    </submittedName>
</protein>
<accession>A0A0B3XXT2</accession>
<gene>
    <name evidence="1" type="ORF">RJ41_18545</name>
</gene>
<evidence type="ECO:0000313" key="1">
    <source>
        <dbReference type="EMBL" id="KHT44220.1"/>
    </source>
</evidence>
<dbReference type="Proteomes" id="UP000031197">
    <property type="component" value="Unassembled WGS sequence"/>
</dbReference>
<dbReference type="EMBL" id="JWLW01000067">
    <property type="protein sequence ID" value="KHT44220.1"/>
    <property type="molecule type" value="Genomic_DNA"/>
</dbReference>